<organism evidence="2 3">
    <name type="scientific">Flavobacterium cucumis</name>
    <dbReference type="NCBI Taxonomy" id="416016"/>
    <lineage>
        <taxon>Bacteria</taxon>
        <taxon>Pseudomonadati</taxon>
        <taxon>Bacteroidota</taxon>
        <taxon>Flavobacteriia</taxon>
        <taxon>Flavobacteriales</taxon>
        <taxon>Flavobacteriaceae</taxon>
        <taxon>Flavobacterium</taxon>
    </lineage>
</organism>
<feature type="transmembrane region" description="Helical" evidence="1">
    <location>
        <begin position="180"/>
        <end position="199"/>
    </location>
</feature>
<feature type="transmembrane region" description="Helical" evidence="1">
    <location>
        <begin position="253"/>
        <end position="277"/>
    </location>
</feature>
<keyword evidence="1" id="KW-0812">Transmembrane</keyword>
<feature type="transmembrane region" description="Helical" evidence="1">
    <location>
        <begin position="326"/>
        <end position="344"/>
    </location>
</feature>
<feature type="transmembrane region" description="Helical" evidence="1">
    <location>
        <begin position="356"/>
        <end position="376"/>
    </location>
</feature>
<dbReference type="STRING" id="416016.SAMN05443547_1660"/>
<keyword evidence="1" id="KW-0472">Membrane</keyword>
<feature type="transmembrane region" description="Helical" evidence="1">
    <location>
        <begin position="128"/>
        <end position="149"/>
    </location>
</feature>
<evidence type="ECO:0000313" key="2">
    <source>
        <dbReference type="EMBL" id="SHO73303.1"/>
    </source>
</evidence>
<proteinExistence type="predicted"/>
<feature type="transmembrane region" description="Helical" evidence="1">
    <location>
        <begin position="73"/>
        <end position="91"/>
    </location>
</feature>
<feature type="transmembrane region" description="Helical" evidence="1">
    <location>
        <begin position="20"/>
        <end position="37"/>
    </location>
</feature>
<sequence length="400" mass="46479">MGFGVSKNIEPADNEKYTSFGSIYYFFVFFMFVLAPTSSNGTLPGLDEIIVSWTILCVTIFIGIIKFSNLNLSHFIVFAITIVYMIIITIISNRFDPSAQFSISRLAPVVCFLGLSMLQVNTTISIRIVKLLVHVFMIIFLVWNLLIIVDNPSIKEFTISKYTQLYEEATSNMFIKNRPVMSFGIYTFASYFYFLFFFINKILFKITNNKIYYVYMILLLIVNIMLVSNTAFVFSIIMSYYVFKSSKSNNLKILFILLIIATIYKVLLNVELIEYYFESFNSEANGFRGRYTNSGTLNLNLKYLEDNFHIGFNIVNNLTYSDSGYLVYYTMGGFLFMGAMYFSLYKFAKNNFSIDFLYFLFPTILFEFALPVIIYYKFIYASIFLAISYKSIMIHSKKNN</sequence>
<feature type="transmembrane region" description="Helical" evidence="1">
    <location>
        <begin position="211"/>
        <end position="241"/>
    </location>
</feature>
<dbReference type="RefSeq" id="WP_073583262.1">
    <property type="nucleotide sequence ID" value="NZ_FRYK01000002.1"/>
</dbReference>
<feature type="transmembrane region" description="Helical" evidence="1">
    <location>
        <begin position="49"/>
        <end position="67"/>
    </location>
</feature>
<dbReference type="OrthoDB" id="10021207at2"/>
<feature type="transmembrane region" description="Helical" evidence="1">
    <location>
        <begin position="103"/>
        <end position="122"/>
    </location>
</feature>
<accession>A0A1M7ZWW5</accession>
<reference evidence="3" key="1">
    <citation type="submission" date="2016-12" db="EMBL/GenBank/DDBJ databases">
        <authorList>
            <person name="Varghese N."/>
            <person name="Submissions S."/>
        </authorList>
    </citation>
    <scope>NUCLEOTIDE SEQUENCE [LARGE SCALE GENOMIC DNA]</scope>
    <source>
        <strain evidence="3">DSM 18830</strain>
    </source>
</reference>
<evidence type="ECO:0008006" key="4">
    <source>
        <dbReference type="Google" id="ProtNLM"/>
    </source>
</evidence>
<dbReference type="Proteomes" id="UP000184611">
    <property type="component" value="Unassembled WGS sequence"/>
</dbReference>
<keyword evidence="3" id="KW-1185">Reference proteome</keyword>
<gene>
    <name evidence="2" type="ORF">SAMN05443547_1660</name>
</gene>
<evidence type="ECO:0000313" key="3">
    <source>
        <dbReference type="Proteomes" id="UP000184611"/>
    </source>
</evidence>
<protein>
    <recommendedName>
        <fullName evidence="4">Wzy</fullName>
    </recommendedName>
</protein>
<dbReference type="AlphaFoldDB" id="A0A1M7ZWW5"/>
<keyword evidence="1" id="KW-1133">Transmembrane helix</keyword>
<name>A0A1M7ZWW5_9FLAO</name>
<evidence type="ECO:0000256" key="1">
    <source>
        <dbReference type="SAM" id="Phobius"/>
    </source>
</evidence>
<dbReference type="EMBL" id="FRYK01000002">
    <property type="protein sequence ID" value="SHO73303.1"/>
    <property type="molecule type" value="Genomic_DNA"/>
</dbReference>